<dbReference type="Pfam" id="PF03031">
    <property type="entry name" value="NIF"/>
    <property type="match status" value="1"/>
</dbReference>
<dbReference type="InterPro" id="IPR023214">
    <property type="entry name" value="HAD_sf"/>
</dbReference>
<evidence type="ECO:0000313" key="2">
    <source>
        <dbReference type="EMBL" id="SDM35379.1"/>
    </source>
</evidence>
<evidence type="ECO:0000259" key="1">
    <source>
        <dbReference type="PROSITE" id="PS50969"/>
    </source>
</evidence>
<dbReference type="InterPro" id="IPR004274">
    <property type="entry name" value="FCP1_dom"/>
</dbReference>
<dbReference type="OrthoDB" id="65801at2"/>
<dbReference type="Gene3D" id="3.40.50.1000">
    <property type="entry name" value="HAD superfamily/HAD-like"/>
    <property type="match status" value="1"/>
</dbReference>
<reference evidence="2 3" key="1">
    <citation type="submission" date="2016-10" db="EMBL/GenBank/DDBJ databases">
        <authorList>
            <person name="de Groot N.N."/>
        </authorList>
    </citation>
    <scope>NUCLEOTIDE SEQUENCE [LARGE SCALE GENOMIC DNA]</scope>
    <source>
        <strain evidence="2 3">DSM 25186</strain>
    </source>
</reference>
<accession>A0A1G9SIX6</accession>
<dbReference type="Proteomes" id="UP000198510">
    <property type="component" value="Unassembled WGS sequence"/>
</dbReference>
<dbReference type="InterPro" id="IPR050365">
    <property type="entry name" value="TIM50"/>
</dbReference>
<dbReference type="RefSeq" id="WP_089687291.1">
    <property type="nucleotide sequence ID" value="NZ_FNFO01000012.1"/>
</dbReference>
<keyword evidence="3" id="KW-1185">Reference proteome</keyword>
<proteinExistence type="predicted"/>
<dbReference type="STRING" id="1075417.SAMN05421823_112180"/>
<gene>
    <name evidence="2" type="ORF">SAMN05421823_112180</name>
</gene>
<dbReference type="SUPFAM" id="SSF56784">
    <property type="entry name" value="HAD-like"/>
    <property type="match status" value="1"/>
</dbReference>
<organism evidence="2 3">
    <name type="scientific">Catalinimonas alkaloidigena</name>
    <dbReference type="NCBI Taxonomy" id="1075417"/>
    <lineage>
        <taxon>Bacteria</taxon>
        <taxon>Pseudomonadati</taxon>
        <taxon>Bacteroidota</taxon>
        <taxon>Cytophagia</taxon>
        <taxon>Cytophagales</taxon>
        <taxon>Catalimonadaceae</taxon>
        <taxon>Catalinimonas</taxon>
    </lineage>
</organism>
<feature type="domain" description="FCP1 homology" evidence="1">
    <location>
        <begin position="9"/>
        <end position="181"/>
    </location>
</feature>
<dbReference type="SMART" id="SM00577">
    <property type="entry name" value="CPDc"/>
    <property type="match status" value="1"/>
</dbReference>
<name>A0A1G9SIX6_9BACT</name>
<sequence>MAHVTSRRYDTDKLLVILDLDETLIFATSTPHDTAWHFEAGPYKVYRRPHAAAFLATLAAHFEVAVWSSASDDYVAQVVAQLFPAHYPLRFVWGRSRCTFQIDYEQLEETGSYDPFSHYHYVKKLRKVRKRLGIPLERMLIVDDTPYKCRYNYGNAIYVKEFWGDPADEELRHLTHYLLSLRSEPNVRTLEKRFWRAHYQ</sequence>
<dbReference type="PROSITE" id="PS50969">
    <property type="entry name" value="FCP1"/>
    <property type="match status" value="1"/>
</dbReference>
<protein>
    <submittedName>
        <fullName evidence="2">Carboxy-terminal domain RNA polymerase II polypeptide A small phosphatase</fullName>
    </submittedName>
</protein>
<dbReference type="EMBL" id="FNFO01000012">
    <property type="protein sequence ID" value="SDM35379.1"/>
    <property type="molecule type" value="Genomic_DNA"/>
</dbReference>
<dbReference type="AlphaFoldDB" id="A0A1G9SIX6"/>
<evidence type="ECO:0000313" key="3">
    <source>
        <dbReference type="Proteomes" id="UP000198510"/>
    </source>
</evidence>
<dbReference type="PANTHER" id="PTHR12210">
    <property type="entry name" value="DULLARD PROTEIN PHOSPHATASE"/>
    <property type="match status" value="1"/>
</dbReference>
<dbReference type="InterPro" id="IPR036412">
    <property type="entry name" value="HAD-like_sf"/>
</dbReference>